<reference evidence="1" key="2">
    <citation type="journal article" date="2015" name="Fish Shellfish Immunol.">
        <title>Early steps in the European eel (Anguilla anguilla)-Vibrio vulnificus interaction in the gills: Role of the RtxA13 toxin.</title>
        <authorList>
            <person name="Callol A."/>
            <person name="Pajuelo D."/>
            <person name="Ebbesson L."/>
            <person name="Teles M."/>
            <person name="MacKenzie S."/>
            <person name="Amaro C."/>
        </authorList>
    </citation>
    <scope>NUCLEOTIDE SEQUENCE</scope>
</reference>
<reference evidence="1" key="1">
    <citation type="submission" date="2014-11" db="EMBL/GenBank/DDBJ databases">
        <authorList>
            <person name="Amaro Gonzalez C."/>
        </authorList>
    </citation>
    <scope>NUCLEOTIDE SEQUENCE</scope>
</reference>
<dbReference type="EMBL" id="GBXM01078871">
    <property type="protein sequence ID" value="JAH29706.1"/>
    <property type="molecule type" value="Transcribed_RNA"/>
</dbReference>
<sequence length="44" mass="5050">MYCAIVSADSFGVFLTSTNFARHHSSIKILNKQREYFHSSETPQ</sequence>
<protein>
    <submittedName>
        <fullName evidence="1">Uncharacterized protein</fullName>
    </submittedName>
</protein>
<name>A0A0E9RKM1_ANGAN</name>
<proteinExistence type="predicted"/>
<dbReference type="AlphaFoldDB" id="A0A0E9RKM1"/>
<accession>A0A0E9RKM1</accession>
<evidence type="ECO:0000313" key="1">
    <source>
        <dbReference type="EMBL" id="JAH29706.1"/>
    </source>
</evidence>
<organism evidence="1">
    <name type="scientific">Anguilla anguilla</name>
    <name type="common">European freshwater eel</name>
    <name type="synonym">Muraena anguilla</name>
    <dbReference type="NCBI Taxonomy" id="7936"/>
    <lineage>
        <taxon>Eukaryota</taxon>
        <taxon>Metazoa</taxon>
        <taxon>Chordata</taxon>
        <taxon>Craniata</taxon>
        <taxon>Vertebrata</taxon>
        <taxon>Euteleostomi</taxon>
        <taxon>Actinopterygii</taxon>
        <taxon>Neopterygii</taxon>
        <taxon>Teleostei</taxon>
        <taxon>Anguilliformes</taxon>
        <taxon>Anguillidae</taxon>
        <taxon>Anguilla</taxon>
    </lineage>
</organism>